<keyword evidence="3" id="KW-0998">Cell outer membrane</keyword>
<evidence type="ECO:0000256" key="1">
    <source>
        <dbReference type="ARBA" id="ARBA00022448"/>
    </source>
</evidence>
<comment type="caution">
    <text evidence="5">The sequence shown here is derived from an EMBL/GenBank/DDBJ whole genome shotgun (WGS) entry which is preliminary data.</text>
</comment>
<gene>
    <name evidence="5" type="ORF">S12H4_50547</name>
</gene>
<keyword evidence="2" id="KW-0472">Membrane</keyword>
<feature type="non-terminal residue" evidence="5">
    <location>
        <position position="244"/>
    </location>
</feature>
<reference evidence="5" key="1">
    <citation type="journal article" date="2014" name="Front. Microbiol.">
        <title>High frequency of phylogenetically diverse reductive dehalogenase-homologous genes in deep subseafloor sedimentary metagenomes.</title>
        <authorList>
            <person name="Kawai M."/>
            <person name="Futagami T."/>
            <person name="Toyoda A."/>
            <person name="Takaki Y."/>
            <person name="Nishi S."/>
            <person name="Hori S."/>
            <person name="Arai W."/>
            <person name="Tsubouchi T."/>
            <person name="Morono Y."/>
            <person name="Uchiyama I."/>
            <person name="Ito T."/>
            <person name="Fujiyama A."/>
            <person name="Inagaki F."/>
            <person name="Takami H."/>
        </authorList>
    </citation>
    <scope>NUCLEOTIDE SEQUENCE</scope>
    <source>
        <strain evidence="5">Expedition CK06-06</strain>
    </source>
</reference>
<name>X1V3R0_9ZZZZ</name>
<dbReference type="GO" id="GO:0019867">
    <property type="term" value="C:outer membrane"/>
    <property type="evidence" value="ECO:0007669"/>
    <property type="project" value="InterPro"/>
</dbReference>
<dbReference type="PANTHER" id="PTHR30604">
    <property type="entry name" value="PROTEIN TRANSPORT PROTEIN HOFQ"/>
    <property type="match status" value="1"/>
</dbReference>
<keyword evidence="1" id="KW-0813">Transport</keyword>
<dbReference type="EMBL" id="BARW01031843">
    <property type="protein sequence ID" value="GAJ06811.1"/>
    <property type="molecule type" value="Genomic_DNA"/>
</dbReference>
<organism evidence="5">
    <name type="scientific">marine sediment metagenome</name>
    <dbReference type="NCBI Taxonomy" id="412755"/>
    <lineage>
        <taxon>unclassified sequences</taxon>
        <taxon>metagenomes</taxon>
        <taxon>ecological metagenomes</taxon>
    </lineage>
</organism>
<feature type="domain" description="Secretin/TonB short N-terminal" evidence="4">
    <location>
        <begin position="186"/>
        <end position="234"/>
    </location>
</feature>
<dbReference type="SMART" id="SM00965">
    <property type="entry name" value="STN"/>
    <property type="match status" value="1"/>
</dbReference>
<evidence type="ECO:0000256" key="2">
    <source>
        <dbReference type="ARBA" id="ARBA00023136"/>
    </source>
</evidence>
<dbReference type="Pfam" id="PF07660">
    <property type="entry name" value="STN"/>
    <property type="match status" value="1"/>
</dbReference>
<dbReference type="AlphaFoldDB" id="X1V3R0"/>
<feature type="non-terminal residue" evidence="5">
    <location>
        <position position="1"/>
    </location>
</feature>
<evidence type="ECO:0000259" key="4">
    <source>
        <dbReference type="SMART" id="SM00965"/>
    </source>
</evidence>
<dbReference type="Gene3D" id="3.30.1370.130">
    <property type="match status" value="1"/>
</dbReference>
<accession>X1V3R0</accession>
<evidence type="ECO:0000313" key="5">
    <source>
        <dbReference type="EMBL" id="GAJ06811.1"/>
    </source>
</evidence>
<proteinExistence type="predicted"/>
<evidence type="ECO:0000256" key="3">
    <source>
        <dbReference type="ARBA" id="ARBA00023237"/>
    </source>
</evidence>
<protein>
    <recommendedName>
        <fullName evidence="4">Secretin/TonB short N-terminal domain-containing protein</fullName>
    </recommendedName>
</protein>
<dbReference type="InterPro" id="IPR051808">
    <property type="entry name" value="Type_IV_pilus_biogenesis"/>
</dbReference>
<sequence>NQILGVDFYMLPKGKSRITVTTTKKAEYDLSRKNSLTLLLEIMDSSIPSELTRYLNSSLFKGAVNQITPIIKVAEKQVDLQIELKEMVPYHVMQTDTEIRLDFSKTSVKPPVKQITQTRLGKAFVKPTEVPSETLVKSEKMLPPVVKAAVRPAHNTTKYTGARMTLDFANADIRNILKLIGEVSKRNIVWGHEVKGTVSMRLKNVPWDQALDVVLDVNNLGMIVDGNIIRIMTKEAIKALEQEK</sequence>
<dbReference type="InterPro" id="IPR011662">
    <property type="entry name" value="Secretin/TonB_short_N"/>
</dbReference>
<dbReference type="PANTHER" id="PTHR30604:SF1">
    <property type="entry name" value="DNA UTILIZATION PROTEIN HOFQ"/>
    <property type="match status" value="1"/>
</dbReference>